<proteinExistence type="predicted"/>
<dbReference type="NCBIfam" id="TIGR01725">
    <property type="entry name" value="phge_HK97_gp10"/>
    <property type="match status" value="1"/>
</dbReference>
<evidence type="ECO:0000313" key="1">
    <source>
        <dbReference type="EMBL" id="OWQ95118.1"/>
    </source>
</evidence>
<dbReference type="InterPro" id="IPR010064">
    <property type="entry name" value="HK97-gp10_tail"/>
</dbReference>
<comment type="caution">
    <text evidence="1">The sequence shown here is derived from an EMBL/GenBank/DDBJ whole genome shotgun (WGS) entry which is preliminary data.</text>
</comment>
<dbReference type="Proteomes" id="UP000197097">
    <property type="component" value="Unassembled WGS sequence"/>
</dbReference>
<dbReference type="RefSeq" id="WP_088473447.1">
    <property type="nucleotide sequence ID" value="NZ_NISJ01000008.1"/>
</dbReference>
<gene>
    <name evidence="1" type="ORF">CDQ91_14450</name>
</gene>
<dbReference type="OrthoDB" id="7428419at2"/>
<dbReference type="AlphaFoldDB" id="A0A2D0AMY9"/>
<sequence length="175" mass="19256">MSTGSSRFKFEGGKELEKALREIGKTATARNIATRALKVAAEPIAEEARRLAPEDKGNLREAIKIGTKANMGRGRSLRSKDDTVYTFIGIDGSVLPPKESKTRRNKRKTRFLQNSGGVAAYSIFVEYGTESMAPQPFMRPAFEREKHKAVERMAPALWDEIAKAAARAAKKSAKG</sequence>
<evidence type="ECO:0008006" key="3">
    <source>
        <dbReference type="Google" id="ProtNLM"/>
    </source>
</evidence>
<reference evidence="1 2" key="1">
    <citation type="journal article" date="2002" name="Int. J. Syst. Evol. Microbiol.">
        <title>Sphingopyxis witflariensis sp. nov., isolated from activated sludge.</title>
        <authorList>
            <person name="Kampfer P."/>
            <person name="Witzenberger R."/>
            <person name="Denner E.B."/>
            <person name="Busse H.J."/>
            <person name="Neef A."/>
        </authorList>
    </citation>
    <scope>NUCLEOTIDE SEQUENCE [LARGE SCALE GENOMIC DNA]</scope>
    <source>
        <strain evidence="1 2">DSM 14551</strain>
    </source>
</reference>
<accession>A0A2D0AMY9</accession>
<evidence type="ECO:0000313" key="2">
    <source>
        <dbReference type="Proteomes" id="UP000197097"/>
    </source>
</evidence>
<protein>
    <recommendedName>
        <fullName evidence="3">HK97 gp10 family phage protein</fullName>
    </recommendedName>
</protein>
<keyword evidence="2" id="KW-1185">Reference proteome</keyword>
<name>A0A2D0AMY9_9SPHN</name>
<dbReference type="EMBL" id="NISJ01000008">
    <property type="protein sequence ID" value="OWQ95118.1"/>
    <property type="molecule type" value="Genomic_DNA"/>
</dbReference>
<organism evidence="1 2">
    <name type="scientific">Sphingopyxis witflariensis</name>
    <dbReference type="NCBI Taxonomy" id="173675"/>
    <lineage>
        <taxon>Bacteria</taxon>
        <taxon>Pseudomonadati</taxon>
        <taxon>Pseudomonadota</taxon>
        <taxon>Alphaproteobacteria</taxon>
        <taxon>Sphingomonadales</taxon>
        <taxon>Sphingomonadaceae</taxon>
        <taxon>Sphingopyxis</taxon>
    </lineage>
</organism>
<dbReference type="Pfam" id="PF04883">
    <property type="entry name" value="HK97-gp10_like"/>
    <property type="match status" value="1"/>
</dbReference>